<keyword evidence="1" id="KW-0472">Membrane</keyword>
<name>A0A4R6BLG2_9STAP</name>
<dbReference type="AlphaFoldDB" id="A0A4R6BLG2"/>
<keyword evidence="1" id="KW-1133">Transmembrane helix</keyword>
<reference evidence="2 3" key="1">
    <citation type="submission" date="2019-01" db="EMBL/GenBank/DDBJ databases">
        <title>Draft genome sequences of the type strains of six Macrococcus species.</title>
        <authorList>
            <person name="Mazhar S."/>
            <person name="Altermann E."/>
            <person name="Hill C."/>
            <person name="Mcauliffe O."/>
        </authorList>
    </citation>
    <scope>NUCLEOTIDE SEQUENCE [LARGE SCALE GENOMIC DNA]</scope>
    <source>
        <strain evidence="2 3">CCM4809</strain>
    </source>
</reference>
<dbReference type="RefSeq" id="WP_133428630.1">
    <property type="nucleotide sequence ID" value="NZ_BMCC01000002.1"/>
</dbReference>
<gene>
    <name evidence="2" type="ORF">ERX37_00140</name>
</gene>
<sequence>MQGILGSVFGYIFALIFTTTIACLLCNEKRDSAVLRGNIISMIVSIILPLIMIQSGPDGTFFKPFGFVVFLTVVLTILQFVVGKVMVGIKKG</sequence>
<feature type="transmembrane region" description="Helical" evidence="1">
    <location>
        <begin position="6"/>
        <end position="26"/>
    </location>
</feature>
<feature type="transmembrane region" description="Helical" evidence="1">
    <location>
        <begin position="65"/>
        <end position="87"/>
    </location>
</feature>
<organism evidence="2 3">
    <name type="scientific">Macrococcus hajekii</name>
    <dbReference type="NCBI Taxonomy" id="198482"/>
    <lineage>
        <taxon>Bacteria</taxon>
        <taxon>Bacillati</taxon>
        <taxon>Bacillota</taxon>
        <taxon>Bacilli</taxon>
        <taxon>Bacillales</taxon>
        <taxon>Staphylococcaceae</taxon>
        <taxon>Macrococcus</taxon>
    </lineage>
</organism>
<feature type="transmembrane region" description="Helical" evidence="1">
    <location>
        <begin position="33"/>
        <end position="53"/>
    </location>
</feature>
<evidence type="ECO:0000313" key="3">
    <source>
        <dbReference type="Proteomes" id="UP000295328"/>
    </source>
</evidence>
<accession>A0A4R6BLG2</accession>
<comment type="caution">
    <text evidence="2">The sequence shown here is derived from an EMBL/GenBank/DDBJ whole genome shotgun (WGS) entry which is preliminary data.</text>
</comment>
<evidence type="ECO:0000256" key="1">
    <source>
        <dbReference type="SAM" id="Phobius"/>
    </source>
</evidence>
<evidence type="ECO:0000313" key="2">
    <source>
        <dbReference type="EMBL" id="TDM02541.1"/>
    </source>
</evidence>
<dbReference type="EMBL" id="SCWE01000001">
    <property type="protein sequence ID" value="TDM02541.1"/>
    <property type="molecule type" value="Genomic_DNA"/>
</dbReference>
<proteinExistence type="predicted"/>
<dbReference type="Proteomes" id="UP000295328">
    <property type="component" value="Unassembled WGS sequence"/>
</dbReference>
<keyword evidence="1" id="KW-0812">Transmembrane</keyword>
<keyword evidence="3" id="KW-1185">Reference proteome</keyword>
<protein>
    <submittedName>
        <fullName evidence="2">Uncharacterized protein</fullName>
    </submittedName>
</protein>